<feature type="transmembrane region" description="Helical" evidence="7">
    <location>
        <begin position="159"/>
        <end position="178"/>
    </location>
</feature>
<reference evidence="9 10" key="1">
    <citation type="submission" date="2016-07" db="EMBL/GenBank/DDBJ databases">
        <title>Pervasive Adenine N6-methylation of Active Genes in Fungi.</title>
        <authorList>
            <consortium name="DOE Joint Genome Institute"/>
            <person name="Mondo S.J."/>
            <person name="Dannebaum R.O."/>
            <person name="Kuo R.C."/>
            <person name="Labutti K."/>
            <person name="Haridas S."/>
            <person name="Kuo A."/>
            <person name="Salamov A."/>
            <person name="Ahrendt S.R."/>
            <person name="Lipzen A."/>
            <person name="Sullivan W."/>
            <person name="Andreopoulos W.B."/>
            <person name="Clum A."/>
            <person name="Lindquist E."/>
            <person name="Daum C."/>
            <person name="Ramamoorthy G.K."/>
            <person name="Gryganskyi A."/>
            <person name="Culley D."/>
            <person name="Magnuson J.K."/>
            <person name="James T.Y."/>
            <person name="O'Malley M.A."/>
            <person name="Stajich J.E."/>
            <person name="Spatafora J.W."/>
            <person name="Visel A."/>
            <person name="Grigoriev I.V."/>
        </authorList>
    </citation>
    <scope>NUCLEOTIDE SEQUENCE [LARGE SCALE GENOMIC DNA]</scope>
    <source>
        <strain evidence="9 10">CBS 115471</strain>
    </source>
</reference>
<proteinExistence type="predicted"/>
<dbReference type="Proteomes" id="UP000193144">
    <property type="component" value="Unassembled WGS sequence"/>
</dbReference>
<evidence type="ECO:0000256" key="4">
    <source>
        <dbReference type="ARBA" id="ARBA00022989"/>
    </source>
</evidence>
<gene>
    <name evidence="9" type="ORF">BCR34DRAFT_531593</name>
</gene>
<dbReference type="CDD" id="cd17325">
    <property type="entry name" value="MFS_MdtG_SLC18_like"/>
    <property type="match status" value="1"/>
</dbReference>
<feature type="transmembrane region" description="Helical" evidence="7">
    <location>
        <begin position="361"/>
        <end position="382"/>
    </location>
</feature>
<keyword evidence="3 7" id="KW-0812">Transmembrane</keyword>
<dbReference type="InterPro" id="IPR020846">
    <property type="entry name" value="MFS_dom"/>
</dbReference>
<dbReference type="Pfam" id="PF07690">
    <property type="entry name" value="MFS_1"/>
    <property type="match status" value="1"/>
</dbReference>
<evidence type="ECO:0000256" key="7">
    <source>
        <dbReference type="SAM" id="Phobius"/>
    </source>
</evidence>
<keyword evidence="10" id="KW-1185">Reference proteome</keyword>
<feature type="transmembrane region" description="Helical" evidence="7">
    <location>
        <begin position="270"/>
        <end position="291"/>
    </location>
</feature>
<organism evidence="9 10">
    <name type="scientific">Clohesyomyces aquaticus</name>
    <dbReference type="NCBI Taxonomy" id="1231657"/>
    <lineage>
        <taxon>Eukaryota</taxon>
        <taxon>Fungi</taxon>
        <taxon>Dikarya</taxon>
        <taxon>Ascomycota</taxon>
        <taxon>Pezizomycotina</taxon>
        <taxon>Dothideomycetes</taxon>
        <taxon>Pleosporomycetidae</taxon>
        <taxon>Pleosporales</taxon>
        <taxon>Lindgomycetaceae</taxon>
        <taxon>Clohesyomyces</taxon>
    </lineage>
</organism>
<dbReference type="PROSITE" id="PS50850">
    <property type="entry name" value="MFS"/>
    <property type="match status" value="1"/>
</dbReference>
<feature type="transmembrane region" description="Helical" evidence="7">
    <location>
        <begin position="129"/>
        <end position="147"/>
    </location>
</feature>
<feature type="transmembrane region" description="Helical" evidence="7">
    <location>
        <begin position="21"/>
        <end position="42"/>
    </location>
</feature>
<accession>A0A1Y2A321</accession>
<dbReference type="OrthoDB" id="5086884at2759"/>
<feature type="transmembrane region" description="Helical" evidence="7">
    <location>
        <begin position="403"/>
        <end position="425"/>
    </location>
</feature>
<evidence type="ECO:0000313" key="10">
    <source>
        <dbReference type="Proteomes" id="UP000193144"/>
    </source>
</evidence>
<dbReference type="AlphaFoldDB" id="A0A1Y2A321"/>
<evidence type="ECO:0000256" key="1">
    <source>
        <dbReference type="ARBA" id="ARBA00004141"/>
    </source>
</evidence>
<dbReference type="InterPro" id="IPR036259">
    <property type="entry name" value="MFS_trans_sf"/>
</dbReference>
<comment type="caution">
    <text evidence="9">The sequence shown here is derived from an EMBL/GenBank/DDBJ whole genome shotgun (WGS) entry which is preliminary data.</text>
</comment>
<evidence type="ECO:0000256" key="5">
    <source>
        <dbReference type="ARBA" id="ARBA00023136"/>
    </source>
</evidence>
<dbReference type="Gene3D" id="1.20.1250.20">
    <property type="entry name" value="MFS general substrate transporter like domains"/>
    <property type="match status" value="2"/>
</dbReference>
<dbReference type="InterPro" id="IPR011701">
    <property type="entry name" value="MFS"/>
</dbReference>
<name>A0A1Y2A321_9PLEO</name>
<dbReference type="EMBL" id="MCFA01000018">
    <property type="protein sequence ID" value="ORY16395.1"/>
    <property type="molecule type" value="Genomic_DNA"/>
</dbReference>
<evidence type="ECO:0000256" key="6">
    <source>
        <dbReference type="SAM" id="MobiDB-lite"/>
    </source>
</evidence>
<evidence type="ECO:0000256" key="3">
    <source>
        <dbReference type="ARBA" id="ARBA00022692"/>
    </source>
</evidence>
<protein>
    <submittedName>
        <fullName evidence="9">Major facilitator superfamily domain-containing protein</fullName>
    </submittedName>
</protein>
<evidence type="ECO:0000256" key="2">
    <source>
        <dbReference type="ARBA" id="ARBA00022448"/>
    </source>
</evidence>
<sequence length="527" mass="56742">MNTVAAPERPFALTLRSSNKFILATICLAAFTDGFLYGVVVPVLPFSLGDQSGVPEEDIQKWTSYLLMIFGGAALLTSRKYIWATLAGWIADQGSTRRLPFLVGLFIQALATSLLLVTPGVKALMIARALQGLSAAVVYAVGMAILVDTFGMDDVGKNAGYFLSSANIGVLISPPIGGFVYARVGYWAVVALMVSLVVLDIVLRLAMIEKSIAAGFEEEDEEADIYRAILSFPTSYGALSIYRSQYQDILKKKMPAFVSILRDPRGLANIYAVFICYVILAAFDAGLGVFVKGHFHWHSSAAGTLFVAIALPSLLYPVAGSLSDKYGPKWIATGGFGIAAAAAFAIGFIQNPTLWQMTSLYALLCVIGTGIAFVLPSIANDLTAIANKLSSPSIDTSTSRGAYAQAFGLFNCGITGGTVVGPFLMSFVSQFGWQVVTVFLGILASSACASILVSHVEARGDKARPGEQSLGRPRRDSVAQYRRQPIGEGRRYNSWQPRRQSVAQQRRQTIGDVRAYSSWQPRRQSVT</sequence>
<dbReference type="InterPro" id="IPR050930">
    <property type="entry name" value="MFS_Vesicular_Transporter"/>
</dbReference>
<dbReference type="GO" id="GO:0016020">
    <property type="term" value="C:membrane"/>
    <property type="evidence" value="ECO:0007669"/>
    <property type="project" value="UniProtKB-SubCell"/>
</dbReference>
<dbReference type="STRING" id="1231657.A0A1Y2A321"/>
<feature type="compositionally biased region" description="Polar residues" evidence="6">
    <location>
        <begin position="493"/>
        <end position="508"/>
    </location>
</feature>
<feature type="transmembrane region" description="Helical" evidence="7">
    <location>
        <begin position="184"/>
        <end position="203"/>
    </location>
</feature>
<dbReference type="GO" id="GO:0022857">
    <property type="term" value="F:transmembrane transporter activity"/>
    <property type="evidence" value="ECO:0007669"/>
    <property type="project" value="InterPro"/>
</dbReference>
<feature type="transmembrane region" description="Helical" evidence="7">
    <location>
        <begin position="297"/>
        <end position="318"/>
    </location>
</feature>
<feature type="transmembrane region" description="Helical" evidence="7">
    <location>
        <begin position="99"/>
        <end position="117"/>
    </location>
</feature>
<dbReference type="PANTHER" id="PTHR23506">
    <property type="entry name" value="GH10249P"/>
    <property type="match status" value="1"/>
</dbReference>
<feature type="transmembrane region" description="Helical" evidence="7">
    <location>
        <begin position="62"/>
        <end position="78"/>
    </location>
</feature>
<feature type="transmembrane region" description="Helical" evidence="7">
    <location>
        <begin position="431"/>
        <end position="454"/>
    </location>
</feature>
<feature type="domain" description="Major facilitator superfamily (MFS) profile" evidence="8">
    <location>
        <begin position="22"/>
        <end position="459"/>
    </location>
</feature>
<feature type="transmembrane region" description="Helical" evidence="7">
    <location>
        <begin position="330"/>
        <end position="349"/>
    </location>
</feature>
<feature type="region of interest" description="Disordered" evidence="6">
    <location>
        <begin position="462"/>
        <end position="508"/>
    </location>
</feature>
<evidence type="ECO:0000313" key="9">
    <source>
        <dbReference type="EMBL" id="ORY16395.1"/>
    </source>
</evidence>
<keyword evidence="5 7" id="KW-0472">Membrane</keyword>
<comment type="subcellular location">
    <subcellularLocation>
        <location evidence="1">Membrane</location>
        <topology evidence="1">Multi-pass membrane protein</topology>
    </subcellularLocation>
</comment>
<dbReference type="SUPFAM" id="SSF103473">
    <property type="entry name" value="MFS general substrate transporter"/>
    <property type="match status" value="1"/>
</dbReference>
<dbReference type="PANTHER" id="PTHR23506:SF23">
    <property type="entry name" value="GH10249P"/>
    <property type="match status" value="1"/>
</dbReference>
<evidence type="ECO:0000259" key="8">
    <source>
        <dbReference type="PROSITE" id="PS50850"/>
    </source>
</evidence>
<keyword evidence="4 7" id="KW-1133">Transmembrane helix</keyword>
<keyword evidence="2" id="KW-0813">Transport</keyword>